<accession>G3ICF9</accession>
<sequence length="53" mass="6046">MPLLSCLHSLLLRTPSLWDGAIHIQEVLHTHPCLKQPQTTQRFPLPIYGFIPS</sequence>
<dbReference type="AlphaFoldDB" id="G3ICF9"/>
<name>G3ICF9_CRIGR</name>
<dbReference type="EMBL" id="JH001916">
    <property type="protein sequence ID" value="EGW07215.1"/>
    <property type="molecule type" value="Genomic_DNA"/>
</dbReference>
<dbReference type="Proteomes" id="UP000001075">
    <property type="component" value="Unassembled WGS sequence"/>
</dbReference>
<evidence type="ECO:0000313" key="2">
    <source>
        <dbReference type="Proteomes" id="UP000001075"/>
    </source>
</evidence>
<protein>
    <submittedName>
        <fullName evidence="1">Uncharacterized protein</fullName>
    </submittedName>
</protein>
<gene>
    <name evidence="1" type="ORF">I79_021356</name>
</gene>
<evidence type="ECO:0000313" key="1">
    <source>
        <dbReference type="EMBL" id="EGW07215.1"/>
    </source>
</evidence>
<organism evidence="1 2">
    <name type="scientific">Cricetulus griseus</name>
    <name type="common">Chinese hamster</name>
    <name type="synonym">Cricetulus barabensis griseus</name>
    <dbReference type="NCBI Taxonomy" id="10029"/>
    <lineage>
        <taxon>Eukaryota</taxon>
        <taxon>Metazoa</taxon>
        <taxon>Chordata</taxon>
        <taxon>Craniata</taxon>
        <taxon>Vertebrata</taxon>
        <taxon>Euteleostomi</taxon>
        <taxon>Mammalia</taxon>
        <taxon>Eutheria</taxon>
        <taxon>Euarchontoglires</taxon>
        <taxon>Glires</taxon>
        <taxon>Rodentia</taxon>
        <taxon>Myomorpha</taxon>
        <taxon>Muroidea</taxon>
        <taxon>Cricetidae</taxon>
        <taxon>Cricetinae</taxon>
        <taxon>Cricetulus</taxon>
    </lineage>
</organism>
<proteinExistence type="predicted"/>
<reference evidence="2" key="1">
    <citation type="journal article" date="2011" name="Nat. Biotechnol.">
        <title>The genomic sequence of the Chinese hamster ovary (CHO)-K1 cell line.</title>
        <authorList>
            <person name="Xu X."/>
            <person name="Nagarajan H."/>
            <person name="Lewis N.E."/>
            <person name="Pan S."/>
            <person name="Cai Z."/>
            <person name="Liu X."/>
            <person name="Chen W."/>
            <person name="Xie M."/>
            <person name="Wang W."/>
            <person name="Hammond S."/>
            <person name="Andersen M.R."/>
            <person name="Neff N."/>
            <person name="Passarelli B."/>
            <person name="Koh W."/>
            <person name="Fan H.C."/>
            <person name="Wang J."/>
            <person name="Gui Y."/>
            <person name="Lee K.H."/>
            <person name="Betenbaugh M.J."/>
            <person name="Quake S.R."/>
            <person name="Famili I."/>
            <person name="Palsson B.O."/>
            <person name="Wang J."/>
        </authorList>
    </citation>
    <scope>NUCLEOTIDE SEQUENCE [LARGE SCALE GENOMIC DNA]</scope>
    <source>
        <strain evidence="2">CHO K1 cell line</strain>
    </source>
</reference>
<dbReference type="InParanoid" id="G3ICF9"/>